<accession>A0A060M3V3</accession>
<dbReference type="HOGENOM" id="CLU_123372_3_0_9"/>
<feature type="transmembrane region" description="Helical" evidence="1">
    <location>
        <begin position="61"/>
        <end position="83"/>
    </location>
</feature>
<name>A0A060M3V3_9BACI</name>
<evidence type="ECO:0000313" key="2">
    <source>
        <dbReference type="EMBL" id="AIC95243.1"/>
    </source>
</evidence>
<keyword evidence="1" id="KW-1133">Transmembrane helix</keyword>
<evidence type="ECO:0000256" key="1">
    <source>
        <dbReference type="SAM" id="Phobius"/>
    </source>
</evidence>
<protein>
    <recommendedName>
        <fullName evidence="4">DUF485 domain-containing protein</fullName>
    </recommendedName>
</protein>
<dbReference type="AlphaFoldDB" id="A0A060M3V3"/>
<feature type="transmembrane region" description="Helical" evidence="1">
    <location>
        <begin position="28"/>
        <end position="49"/>
    </location>
</feature>
<dbReference type="PATRIC" id="fig|1246626.3.peg.2670"/>
<dbReference type="EMBL" id="CP003923">
    <property type="protein sequence ID" value="AIC95243.1"/>
    <property type="molecule type" value="Genomic_DNA"/>
</dbReference>
<dbReference type="RefSeq" id="WP_038481794.1">
    <property type="nucleotide sequence ID" value="NZ_CP003923.1"/>
</dbReference>
<evidence type="ECO:0008006" key="4">
    <source>
        <dbReference type="Google" id="ProtNLM"/>
    </source>
</evidence>
<dbReference type="Pfam" id="PF04341">
    <property type="entry name" value="DUF485"/>
    <property type="match status" value="1"/>
</dbReference>
<keyword evidence="1" id="KW-0812">Transmembrane</keyword>
<organism evidence="2 3">
    <name type="scientific">Shouchella lehensis G1</name>
    <dbReference type="NCBI Taxonomy" id="1246626"/>
    <lineage>
        <taxon>Bacteria</taxon>
        <taxon>Bacillati</taxon>
        <taxon>Bacillota</taxon>
        <taxon>Bacilli</taxon>
        <taxon>Bacillales</taxon>
        <taxon>Bacillaceae</taxon>
        <taxon>Shouchella</taxon>
    </lineage>
</organism>
<dbReference type="Proteomes" id="UP000027142">
    <property type="component" value="Chromosome"/>
</dbReference>
<reference evidence="2 3" key="1">
    <citation type="journal article" date="2014" name="Gene">
        <title>A comparative genomic analysis of the alkalitolerant soil bacterium Bacillus lehensis G1.</title>
        <authorList>
            <person name="Noor Y.M."/>
            <person name="Samsulrizal N.H."/>
            <person name="Jema'on N.A."/>
            <person name="Low K.O."/>
            <person name="Ramli A.N."/>
            <person name="Alias N.I."/>
            <person name="Damis S.I."/>
            <person name="Fuzi S.F."/>
            <person name="Isa M.N."/>
            <person name="Murad A.M."/>
            <person name="Raih M.F."/>
            <person name="Bakar F.D."/>
            <person name="Najimudin N."/>
            <person name="Mahadi N.M."/>
            <person name="Illias R.M."/>
        </authorList>
    </citation>
    <scope>NUCLEOTIDE SEQUENCE [LARGE SCALE GENOMIC DNA]</scope>
    <source>
        <strain evidence="2 3">G1</strain>
    </source>
</reference>
<dbReference type="KEGG" id="ble:BleG1_2678"/>
<dbReference type="PANTHER" id="PTHR38441">
    <property type="entry name" value="INTEGRAL MEMBRANE PROTEIN-RELATED"/>
    <property type="match status" value="1"/>
</dbReference>
<dbReference type="STRING" id="1246626.BleG1_2678"/>
<sequence length="108" mass="12813">MRKNQDSYYEKMEKSPSFKRLMKEKKGFLVPSIIFFMMFYFSLPILAVYTDVLNGQVYGDITWAWVLAIAQFIMTWTLCTLYVRKAAKFDKLAEEVIEESERKERASL</sequence>
<gene>
    <name evidence="2" type="ORF">BleG1_2678</name>
</gene>
<keyword evidence="3" id="KW-1185">Reference proteome</keyword>
<dbReference type="eggNOG" id="COG3162">
    <property type="taxonomic scope" value="Bacteria"/>
</dbReference>
<dbReference type="PANTHER" id="PTHR38441:SF1">
    <property type="entry name" value="MEMBRANE PROTEIN"/>
    <property type="match status" value="1"/>
</dbReference>
<dbReference type="InterPro" id="IPR007436">
    <property type="entry name" value="DUF485"/>
</dbReference>
<proteinExistence type="predicted"/>
<evidence type="ECO:0000313" key="3">
    <source>
        <dbReference type="Proteomes" id="UP000027142"/>
    </source>
</evidence>
<keyword evidence="1" id="KW-0472">Membrane</keyword>